<reference evidence="2" key="1">
    <citation type="submission" date="2017-08" db="EMBL/GenBank/DDBJ databases">
        <authorList>
            <person name="Imhoff J.F."/>
            <person name="Rahn T."/>
            <person name="Kuenzel S."/>
            <person name="Neulinger S.C."/>
        </authorList>
    </citation>
    <scope>NUCLEOTIDE SEQUENCE</scope>
    <source>
        <strain evidence="2">DSM 11080</strain>
    </source>
</reference>
<comment type="caution">
    <text evidence="2">The sequence shown here is derived from an EMBL/GenBank/DDBJ whole genome shotgun (WGS) entry which is preliminary data.</text>
</comment>
<protein>
    <recommendedName>
        <fullName evidence="4">BREX system P-loop protein BrxC</fullName>
    </recommendedName>
</protein>
<dbReference type="RefSeq" id="WP_200346460.1">
    <property type="nucleotide sequence ID" value="NZ_NRSJ01000020.1"/>
</dbReference>
<feature type="region of interest" description="Disordered" evidence="1">
    <location>
        <begin position="682"/>
        <end position="701"/>
    </location>
</feature>
<accession>A0AAJ0XAK3</accession>
<evidence type="ECO:0000313" key="2">
    <source>
        <dbReference type="EMBL" id="MBK1705245.1"/>
    </source>
</evidence>
<dbReference type="InterPro" id="IPR047679">
    <property type="entry name" value="BREX_BrxC"/>
</dbReference>
<organism evidence="2 3">
    <name type="scientific">Halochromatium glycolicum</name>
    <dbReference type="NCBI Taxonomy" id="85075"/>
    <lineage>
        <taxon>Bacteria</taxon>
        <taxon>Pseudomonadati</taxon>
        <taxon>Pseudomonadota</taxon>
        <taxon>Gammaproteobacteria</taxon>
        <taxon>Chromatiales</taxon>
        <taxon>Chromatiaceae</taxon>
        <taxon>Halochromatium</taxon>
    </lineage>
</organism>
<dbReference type="Proteomes" id="UP001296776">
    <property type="component" value="Unassembled WGS sequence"/>
</dbReference>
<evidence type="ECO:0000313" key="3">
    <source>
        <dbReference type="Proteomes" id="UP001296776"/>
    </source>
</evidence>
<evidence type="ECO:0000256" key="1">
    <source>
        <dbReference type="SAM" id="MobiDB-lite"/>
    </source>
</evidence>
<reference evidence="2" key="2">
    <citation type="journal article" date="2020" name="Microorganisms">
        <title>Osmotic Adaptation and Compatible Solute Biosynthesis of Phototrophic Bacteria as Revealed from Genome Analyses.</title>
        <authorList>
            <person name="Imhoff J.F."/>
            <person name="Rahn T."/>
            <person name="Kunzel S."/>
            <person name="Keller A."/>
            <person name="Neulinger S.C."/>
        </authorList>
    </citation>
    <scope>NUCLEOTIDE SEQUENCE</scope>
    <source>
        <strain evidence="2">DSM 11080</strain>
    </source>
</reference>
<dbReference type="EMBL" id="NRSJ01000020">
    <property type="protein sequence ID" value="MBK1705245.1"/>
    <property type="molecule type" value="Genomic_DNA"/>
</dbReference>
<proteinExistence type="predicted"/>
<dbReference type="SUPFAM" id="SSF52540">
    <property type="entry name" value="P-loop containing nucleoside triphosphate hydrolases"/>
    <property type="match status" value="1"/>
</dbReference>
<feature type="compositionally biased region" description="Basic and acidic residues" evidence="1">
    <location>
        <begin position="690"/>
        <end position="701"/>
    </location>
</feature>
<dbReference type="NCBIfam" id="NF033441">
    <property type="entry name" value="BREX_BrxC"/>
    <property type="match status" value="1"/>
</dbReference>
<sequence length="1152" mass="126466">MKNRAIYSKDPLANRLINNGVAEVSEDRSKAALAILRYELDTFVCDGEYEKGLQKILETYLGNLGSAPEQPGVWISGFYGSGKSHLAKMLRALWVDLPFDDGATARSVARLPTEIKDHLRELNTQSKRYGGLHAASGKLGSGAGNNVRLALLGIVFRSAGLPEKYNQARLMMWLRREGILDRVEDALASKGTSLEQELPDLFVSDDLHSALLAAKPELAPDAMSVGDRLIAQYPEVQDVSNDEMIRAVKDALTNDNGFPLTLIVLDEVQQFIGNSGDRAYSIQEVVESCSKHFGGRLLFVGTGQTAMSGTPSLQKIKGRFTVPVQLSDTDVEAVIRKIILQKTQGAIPAIQTTLTDNLGEISRHLRGTKLEHTTQDEPIMVADYPLLPVRRRFWEKVLHKLDESGTISQLRNQLRIVHEAACATAEQPLGQVVSGDFIYDQLSTDLLQTGLLSREVYDRIGKLAAGDADAQLKASLLKLIYLIGKLPTDPMADIGLRATEDSLADLLVTELAGGSSALRKRIPGLLDELHNTDGLVMAIATASGTEYRLQTAESSAWHDEYRKQVSELSSNTQRLEMERIDLFKTAYREALKGVHLTQGQTKEVRTLTPCYDDSLPADADKQIVAWFRDGWSSSETEIKGDARNAGPTSPTIFVFLPAQSRNELRAAIIEHKAARLTLDTRGVPATPEGQDARSAMETRRNDADRRIAQIVKTVVGGAQVYQGGGSVVDGTDLSDKLQAAGAASVVRLYGDFDTADQVGWDKVIERSRKGETQPLQPIKHSADTDQHPVCAAILKHLGAGKKGSDVREHFKAPPHGWPQDAIDGALYALLASGHVLALNNLGKAVDAKGLERKQITQSSFKPETVTISPVQKIQIRKVFQAAGVGCQPGQEVDKAPALLRTLRDLASKAGGEAPKPALPDQKRLDDLGALAGNALLAELYSQRDTLIQHSKDWTATGEQIAKRWPTWTLVHDLLNHAKDLGPSEELQAEAREIEQQRALLADHDPAQALLDNTVDLLRSSLNHHVEAYRKTYDAEMAALDHDSDWQQLSPDQRTAILVKHGLDQTVSVDAATAESILEELEHCSLSQWADRTRALKSRFEQVRLEVAKLLEPKVQRVDLPRRTLRDEAELAAWLKEAEERIRGKLSDGPVMI</sequence>
<keyword evidence="3" id="KW-1185">Reference proteome</keyword>
<dbReference type="AlphaFoldDB" id="A0AAJ0XAK3"/>
<dbReference type="InterPro" id="IPR027417">
    <property type="entry name" value="P-loop_NTPase"/>
</dbReference>
<name>A0AAJ0XAK3_9GAMM</name>
<gene>
    <name evidence="2" type="ORF">CKO40_11995</name>
</gene>
<evidence type="ECO:0008006" key="4">
    <source>
        <dbReference type="Google" id="ProtNLM"/>
    </source>
</evidence>